<dbReference type="KEGG" id="hro:HELRODRAFT_166696"/>
<sequence length="204" mass="23043">MECLVGIKGKDFVLLATDSLMARSIVAMKKDQDKTIKLSDNLLMSVCGGDGDTVQFAEYISKNIQLYRMRNGYDLSTHAAAYFTRRCMAESLRSRTPYFVNLLIAGYDSKDGANLYYMDYLGSLVKVPFATHGYSSFFSLSVMDCHYKPDMTQDEAMKLLQKCVDEITTRFIINLECFKVKIVDKDGIRELPDVKSSFAVSMEA</sequence>
<dbReference type="Gene3D" id="3.60.20.10">
    <property type="entry name" value="Glutamine Phosphoribosylpyrophosphate, subunit 1, domain 1"/>
    <property type="match status" value="1"/>
</dbReference>
<evidence type="ECO:0000313" key="8">
    <source>
        <dbReference type="EnsemblMetazoa" id="HelroP166696"/>
    </source>
</evidence>
<dbReference type="GO" id="GO:0019774">
    <property type="term" value="C:proteasome core complex, beta-subunit complex"/>
    <property type="evidence" value="ECO:0000318"/>
    <property type="project" value="GO_Central"/>
</dbReference>
<dbReference type="CTD" id="20201587"/>
<dbReference type="GO" id="GO:0005829">
    <property type="term" value="C:cytosol"/>
    <property type="evidence" value="ECO:0000318"/>
    <property type="project" value="GO_Central"/>
</dbReference>
<reference evidence="9" key="1">
    <citation type="submission" date="2012-12" db="EMBL/GenBank/DDBJ databases">
        <authorList>
            <person name="Hellsten U."/>
            <person name="Grimwood J."/>
            <person name="Chapman J.A."/>
            <person name="Shapiro H."/>
            <person name="Aerts A."/>
            <person name="Otillar R.P."/>
            <person name="Terry A.Y."/>
            <person name="Boore J.L."/>
            <person name="Simakov O."/>
            <person name="Marletaz F."/>
            <person name="Cho S.-J."/>
            <person name="Edsinger-Gonzales E."/>
            <person name="Havlak P."/>
            <person name="Kuo D.-H."/>
            <person name="Larsson T."/>
            <person name="Lv J."/>
            <person name="Arendt D."/>
            <person name="Savage R."/>
            <person name="Osoegawa K."/>
            <person name="de Jong P."/>
            <person name="Lindberg D.R."/>
            <person name="Seaver E.C."/>
            <person name="Weisblat D.A."/>
            <person name="Putnam N.H."/>
            <person name="Grigoriev I.V."/>
            <person name="Rokhsar D.S."/>
        </authorList>
    </citation>
    <scope>NUCLEOTIDE SEQUENCE</scope>
</reference>
<evidence type="ECO:0000256" key="6">
    <source>
        <dbReference type="RuleBase" id="RU004203"/>
    </source>
</evidence>
<evidence type="ECO:0000256" key="1">
    <source>
        <dbReference type="ARBA" id="ARBA00011656"/>
    </source>
</evidence>
<dbReference type="FunFam" id="3.60.20.10:FF:000008">
    <property type="entry name" value="Proteasome subunit beta type-4"/>
    <property type="match status" value="1"/>
</dbReference>
<evidence type="ECO:0000256" key="3">
    <source>
        <dbReference type="ARBA" id="ARBA00022942"/>
    </source>
</evidence>
<keyword evidence="2 6" id="KW-0963">Cytoplasm</keyword>
<name>T1EYD7_HELRO</name>
<dbReference type="EMBL" id="KB095812">
    <property type="protein sequence ID" value="ESO11681.1"/>
    <property type="molecule type" value="Genomic_DNA"/>
</dbReference>
<evidence type="ECO:0000256" key="5">
    <source>
        <dbReference type="ARBA" id="ARBA00049625"/>
    </source>
</evidence>
<dbReference type="Pfam" id="PF00227">
    <property type="entry name" value="Proteasome"/>
    <property type="match status" value="1"/>
</dbReference>
<dbReference type="InterPro" id="IPR001353">
    <property type="entry name" value="Proteasome_sua/b"/>
</dbReference>
<dbReference type="InterPro" id="IPR016050">
    <property type="entry name" value="Proteasome_bsu_CS"/>
</dbReference>
<dbReference type="AlphaFoldDB" id="T1EYD7"/>
<dbReference type="Proteomes" id="UP000015101">
    <property type="component" value="Unassembled WGS sequence"/>
</dbReference>
<dbReference type="GeneID" id="20201587"/>
<reference evidence="8" key="3">
    <citation type="submission" date="2015-06" db="UniProtKB">
        <authorList>
            <consortium name="EnsemblMetazoa"/>
        </authorList>
    </citation>
    <scope>IDENTIFICATION</scope>
</reference>
<evidence type="ECO:0000256" key="4">
    <source>
        <dbReference type="ARBA" id="ARBA00023242"/>
    </source>
</evidence>
<dbReference type="STRING" id="6412.T1EYD7"/>
<keyword evidence="3 6" id="KW-0647">Proteasome</keyword>
<dbReference type="GO" id="GO:0005634">
    <property type="term" value="C:nucleus"/>
    <property type="evidence" value="ECO:0000318"/>
    <property type="project" value="GO_Central"/>
</dbReference>
<evidence type="ECO:0000313" key="7">
    <source>
        <dbReference type="EMBL" id="ESO11681.1"/>
    </source>
</evidence>
<dbReference type="InParanoid" id="T1EYD7"/>
<comment type="subunit">
    <text evidence="6">Component of the proteasome complex.</text>
</comment>
<dbReference type="InterPro" id="IPR029055">
    <property type="entry name" value="Ntn_hydrolases_N"/>
</dbReference>
<comment type="function">
    <text evidence="5">Non-catalytic component of the 20S core proteasome complex involved in the proteolytic degradation of most intracellular proteins. This complex plays numerous essential roles within the cell by associating with different regulatory particles. Associated with two 19S regulatory particles, forms the 26S proteasome and thus participates in the ATP-dependent degradation of ubiquitinated proteins. The 26S proteasome plays a key role in the maintenance of protein homeostasis by removing misfolded or damaged proteins that could impair cellular functions, and by removing proteins whose functions are no longer required. Associated with the PA200 or PA28, the 20S proteasome mediates ubiquitin-independent protein degradation. This type of proteolysis is required in several pathways including spermatogenesis (20S-PA200 complex) or generation of a subset of MHC class I-presented antigenic peptides (20S-PA28 complex).</text>
</comment>
<organism evidence="8 9">
    <name type="scientific">Helobdella robusta</name>
    <name type="common">Californian leech</name>
    <dbReference type="NCBI Taxonomy" id="6412"/>
    <lineage>
        <taxon>Eukaryota</taxon>
        <taxon>Metazoa</taxon>
        <taxon>Spiralia</taxon>
        <taxon>Lophotrochozoa</taxon>
        <taxon>Annelida</taxon>
        <taxon>Clitellata</taxon>
        <taxon>Hirudinea</taxon>
        <taxon>Rhynchobdellida</taxon>
        <taxon>Glossiphoniidae</taxon>
        <taxon>Helobdella</taxon>
    </lineage>
</organism>
<comment type="similarity">
    <text evidence="6">Belongs to the peptidase T1B family.</text>
</comment>
<dbReference type="CDD" id="cd03758">
    <property type="entry name" value="proteasome_beta_type_2"/>
    <property type="match status" value="1"/>
</dbReference>
<dbReference type="InterPro" id="IPR023333">
    <property type="entry name" value="Proteasome_suB-type"/>
</dbReference>
<accession>T1EYD7</accession>
<dbReference type="OMA" id="MKRDHDK"/>
<comment type="function">
    <text evidence="6">Component of the proteasome, a multicatalytic proteinase complex which is characterized by its ability to cleave peptides with Arg, Phe, Tyr, Leu, and Glu adjacent to the leaving group at neutral or slightly basic pH. The proteasome has an ATP-dependent proteolytic activity.</text>
</comment>
<dbReference type="InterPro" id="IPR035206">
    <property type="entry name" value="Proteasome_beta2"/>
</dbReference>
<reference evidence="7 9" key="2">
    <citation type="journal article" date="2013" name="Nature">
        <title>Insights into bilaterian evolution from three spiralian genomes.</title>
        <authorList>
            <person name="Simakov O."/>
            <person name="Marletaz F."/>
            <person name="Cho S.J."/>
            <person name="Edsinger-Gonzales E."/>
            <person name="Havlak P."/>
            <person name="Hellsten U."/>
            <person name="Kuo D.H."/>
            <person name="Larsson T."/>
            <person name="Lv J."/>
            <person name="Arendt D."/>
            <person name="Savage R."/>
            <person name="Osoegawa K."/>
            <person name="de Jong P."/>
            <person name="Grimwood J."/>
            <person name="Chapman J.A."/>
            <person name="Shapiro H."/>
            <person name="Aerts A."/>
            <person name="Otillar R.P."/>
            <person name="Terry A.Y."/>
            <person name="Boore J.L."/>
            <person name="Grigoriev I.V."/>
            <person name="Lindberg D.R."/>
            <person name="Seaver E.C."/>
            <person name="Weisblat D.A."/>
            <person name="Putnam N.H."/>
            <person name="Rokhsar D.S."/>
        </authorList>
    </citation>
    <scope>NUCLEOTIDE SEQUENCE</scope>
</reference>
<keyword evidence="4 6" id="KW-0539">Nucleus</keyword>
<keyword evidence="9" id="KW-1185">Reference proteome</keyword>
<dbReference type="RefSeq" id="XP_009010169.1">
    <property type="nucleotide sequence ID" value="XM_009011921.1"/>
</dbReference>
<dbReference type="HOGENOM" id="CLU_035750_12_1_1"/>
<dbReference type="SUPFAM" id="SSF56235">
    <property type="entry name" value="N-terminal nucleophile aminohydrolases (Ntn hydrolases)"/>
    <property type="match status" value="1"/>
</dbReference>
<comment type="subcellular location">
    <subcellularLocation>
        <location evidence="6">Cytoplasm</location>
    </subcellularLocation>
    <subcellularLocation>
        <location evidence="6">Nucleus</location>
    </subcellularLocation>
</comment>
<dbReference type="eggNOG" id="KOG0177">
    <property type="taxonomic scope" value="Eukaryota"/>
</dbReference>
<dbReference type="PROSITE" id="PS00854">
    <property type="entry name" value="PROTEASOME_BETA_1"/>
    <property type="match status" value="1"/>
</dbReference>
<evidence type="ECO:0000313" key="9">
    <source>
        <dbReference type="Proteomes" id="UP000015101"/>
    </source>
</evidence>
<gene>
    <name evidence="8" type="primary">20201587</name>
    <name evidence="7" type="ORF">HELRODRAFT_166696</name>
</gene>
<dbReference type="EMBL" id="AMQM01002525">
    <property type="status" value="NOT_ANNOTATED_CDS"/>
    <property type="molecule type" value="Genomic_DNA"/>
</dbReference>
<dbReference type="PANTHER" id="PTHR32194:SF2">
    <property type="entry name" value="PROTEASOME SUBUNIT BETA TYPE-1"/>
    <property type="match status" value="1"/>
</dbReference>
<dbReference type="PROSITE" id="PS51476">
    <property type="entry name" value="PROTEASOME_BETA_2"/>
    <property type="match status" value="1"/>
</dbReference>
<protein>
    <recommendedName>
        <fullName evidence="6">Proteasome subunit beta</fullName>
    </recommendedName>
</protein>
<dbReference type="FunCoup" id="T1EYD7">
    <property type="interactions" value="1400"/>
</dbReference>
<proteinExistence type="inferred from homology"/>
<dbReference type="EnsemblMetazoa" id="HelroT166696">
    <property type="protein sequence ID" value="HelroP166696"/>
    <property type="gene ID" value="HelroG166696"/>
</dbReference>
<dbReference type="OrthoDB" id="268428at2759"/>
<evidence type="ECO:0000256" key="2">
    <source>
        <dbReference type="ARBA" id="ARBA00022490"/>
    </source>
</evidence>
<dbReference type="PANTHER" id="PTHR32194">
    <property type="entry name" value="METALLOPROTEASE TLDD"/>
    <property type="match status" value="1"/>
</dbReference>
<comment type="subunit">
    <text evidence="1">The 26S proteasome consists of a 20S proteasome core and two 19S regulatory subunits. The 20S proteasome core is a barrel-shaped complex made of 28 subunits that are arranged in four stacked rings. The two outer rings are each formed by seven alpha subunits, and the two inner rings are formed by seven beta subunits. The proteolytic activity is exerted by three beta-subunits PSMB5, PSMB6 and PSMB7.</text>
</comment>
<dbReference type="GO" id="GO:0043161">
    <property type="term" value="P:proteasome-mediated ubiquitin-dependent protein catabolic process"/>
    <property type="evidence" value="ECO:0000318"/>
    <property type="project" value="GO_Central"/>
</dbReference>